<accession>A0A5N4AFL9</accession>
<proteinExistence type="predicted"/>
<dbReference type="AlphaFoldDB" id="A0A5N4AFL9"/>
<dbReference type="EMBL" id="VVIM01000007">
    <property type="protein sequence ID" value="KAB0796125.1"/>
    <property type="molecule type" value="Genomic_DNA"/>
</dbReference>
<keyword evidence="1" id="KW-1133">Transmembrane helix</keyword>
<name>A0A5N4AFL9_PHOPY</name>
<evidence type="ECO:0000256" key="1">
    <source>
        <dbReference type="SAM" id="Phobius"/>
    </source>
</evidence>
<dbReference type="InParanoid" id="A0A5N4AFL9"/>
<keyword evidence="1" id="KW-0472">Membrane</keyword>
<gene>
    <name evidence="2" type="ORF">PPYR_10186</name>
</gene>
<dbReference type="Proteomes" id="UP000327044">
    <property type="component" value="Unassembled WGS sequence"/>
</dbReference>
<comment type="caution">
    <text evidence="2">The sequence shown here is derived from an EMBL/GenBank/DDBJ whole genome shotgun (WGS) entry which is preliminary data.</text>
</comment>
<keyword evidence="1" id="KW-0812">Transmembrane</keyword>
<feature type="transmembrane region" description="Helical" evidence="1">
    <location>
        <begin position="98"/>
        <end position="118"/>
    </location>
</feature>
<protein>
    <submittedName>
        <fullName evidence="2">Uncharacterized protein</fullName>
    </submittedName>
</protein>
<organism evidence="2 3">
    <name type="scientific">Photinus pyralis</name>
    <name type="common">Common eastern firefly</name>
    <name type="synonym">Lampyris pyralis</name>
    <dbReference type="NCBI Taxonomy" id="7054"/>
    <lineage>
        <taxon>Eukaryota</taxon>
        <taxon>Metazoa</taxon>
        <taxon>Ecdysozoa</taxon>
        <taxon>Arthropoda</taxon>
        <taxon>Hexapoda</taxon>
        <taxon>Insecta</taxon>
        <taxon>Pterygota</taxon>
        <taxon>Neoptera</taxon>
        <taxon>Endopterygota</taxon>
        <taxon>Coleoptera</taxon>
        <taxon>Polyphaga</taxon>
        <taxon>Elateriformia</taxon>
        <taxon>Elateroidea</taxon>
        <taxon>Lampyridae</taxon>
        <taxon>Lampyrinae</taxon>
        <taxon>Photinus</taxon>
    </lineage>
</organism>
<evidence type="ECO:0000313" key="3">
    <source>
        <dbReference type="Proteomes" id="UP000327044"/>
    </source>
</evidence>
<keyword evidence="3" id="KW-1185">Reference proteome</keyword>
<reference evidence="2 3" key="1">
    <citation type="journal article" date="2018" name="Elife">
        <title>Firefly genomes illuminate parallel origins of bioluminescence in beetles.</title>
        <authorList>
            <person name="Fallon T.R."/>
            <person name="Lower S.E."/>
            <person name="Chang C.H."/>
            <person name="Bessho-Uehara M."/>
            <person name="Martin G.J."/>
            <person name="Bewick A.J."/>
            <person name="Behringer M."/>
            <person name="Debat H.J."/>
            <person name="Wong I."/>
            <person name="Day J.C."/>
            <person name="Suvorov A."/>
            <person name="Silva C.J."/>
            <person name="Stanger-Hall K.F."/>
            <person name="Hall D.W."/>
            <person name="Schmitz R.J."/>
            <person name="Nelson D.R."/>
            <person name="Lewis S.M."/>
            <person name="Shigenobu S."/>
            <person name="Bybee S.M."/>
            <person name="Larracuente A.M."/>
            <person name="Oba Y."/>
            <person name="Weng J.K."/>
        </authorList>
    </citation>
    <scope>NUCLEOTIDE SEQUENCE [LARGE SCALE GENOMIC DNA]</scope>
    <source>
        <strain evidence="2">1611_PpyrPB1</strain>
        <tissue evidence="2">Whole body</tissue>
    </source>
</reference>
<sequence length="120" mass="12804">MENKGPSGDAPPSYSAIVAPDTQSFYPQILPYAFGGYPYEDGALSYHLAGAQQVSNAHQVVYVSPLVHQQSTIPALRVTPPHNGPIIQAGHKRSRGSIAIAVALSVGFIIFMLVFITINV</sequence>
<evidence type="ECO:0000313" key="2">
    <source>
        <dbReference type="EMBL" id="KAB0796125.1"/>
    </source>
</evidence>